<dbReference type="KEGG" id="aten:116304352"/>
<gene>
    <name evidence="18" type="primary">LOC116304352</name>
</gene>
<evidence type="ECO:0000256" key="5">
    <source>
        <dbReference type="ARBA" id="ARBA00022723"/>
    </source>
</evidence>
<dbReference type="InterPro" id="IPR013780">
    <property type="entry name" value="Glyco_hydro_b"/>
</dbReference>
<dbReference type="GeneID" id="116304352"/>
<dbReference type="AlphaFoldDB" id="A0A6P8IUW2"/>
<evidence type="ECO:0000256" key="11">
    <source>
        <dbReference type="PIRSR" id="PIRSR001024-1"/>
    </source>
</evidence>
<comment type="similarity">
    <text evidence="3">Belongs to the glycosyl hydrolase 13 family.</text>
</comment>
<accession>A0A6P8IUW2</accession>
<feature type="site" description="Transition state stabilizer" evidence="12">
    <location>
        <position position="331"/>
    </location>
</feature>
<feature type="binding site" evidence="14">
    <location>
        <position position="331"/>
    </location>
    <ligand>
        <name>substrate</name>
    </ligand>
</feature>
<evidence type="ECO:0000256" key="6">
    <source>
        <dbReference type="ARBA" id="ARBA00022729"/>
    </source>
</evidence>
<dbReference type="SUPFAM" id="SSF51011">
    <property type="entry name" value="Glycosyl hydrolase domain"/>
    <property type="match status" value="1"/>
</dbReference>
<dbReference type="GO" id="GO:0005975">
    <property type="term" value="P:carbohydrate metabolic process"/>
    <property type="evidence" value="ECO:0007669"/>
    <property type="project" value="InterPro"/>
</dbReference>
<keyword evidence="5" id="KW-0479">Metal-binding</keyword>
<evidence type="ECO:0000256" key="13">
    <source>
        <dbReference type="PIRSR" id="PIRSR001024-4"/>
    </source>
</evidence>
<dbReference type="GO" id="GO:0005509">
    <property type="term" value="F:calcium ion binding"/>
    <property type="evidence" value="ECO:0007669"/>
    <property type="project" value="InterPro"/>
</dbReference>
<feature type="active site" description="Proton donor" evidence="11">
    <location>
        <position position="259"/>
    </location>
</feature>
<feature type="domain" description="Glycosyl hydrolase family 13 catalytic" evidence="16">
    <location>
        <begin position="39"/>
        <end position="402"/>
    </location>
</feature>
<dbReference type="PIRSF" id="PIRSF001024">
    <property type="entry name" value="Alph-amyl_fung"/>
    <property type="match status" value="1"/>
</dbReference>
<dbReference type="Pfam" id="PF00128">
    <property type="entry name" value="Alpha-amylase"/>
    <property type="match status" value="1"/>
</dbReference>
<keyword evidence="9" id="KW-0119">Carbohydrate metabolism</keyword>
<keyword evidence="15" id="KW-1133">Transmembrane helix</keyword>
<dbReference type="InterPro" id="IPR006047">
    <property type="entry name" value="GH13_cat_dom"/>
</dbReference>
<feature type="binding site" evidence="14">
    <location>
        <position position="263"/>
    </location>
    <ligand>
        <name>substrate</name>
    </ligand>
</feature>
<feature type="binding site" evidence="14">
    <location>
        <position position="141"/>
    </location>
    <ligand>
        <name>substrate</name>
    </ligand>
</feature>
<feature type="transmembrane region" description="Helical" evidence="15">
    <location>
        <begin position="495"/>
        <end position="516"/>
    </location>
</feature>
<dbReference type="GO" id="GO:0004556">
    <property type="term" value="F:alpha-amylase activity"/>
    <property type="evidence" value="ECO:0007669"/>
    <property type="project" value="UniProtKB-EC"/>
</dbReference>
<keyword evidence="7" id="KW-0378">Hydrolase</keyword>
<evidence type="ECO:0000256" key="9">
    <source>
        <dbReference type="ARBA" id="ARBA00023277"/>
    </source>
</evidence>
<evidence type="ECO:0000256" key="10">
    <source>
        <dbReference type="ARBA" id="ARBA00023295"/>
    </source>
</evidence>
<dbReference type="InParanoid" id="A0A6P8IUW2"/>
<comment type="cofactor">
    <cofactor evidence="2">
        <name>Ca(2+)</name>
        <dbReference type="ChEBI" id="CHEBI:29108"/>
    </cofactor>
</comment>
<evidence type="ECO:0000256" key="1">
    <source>
        <dbReference type="ARBA" id="ARBA00000548"/>
    </source>
</evidence>
<evidence type="ECO:0000256" key="4">
    <source>
        <dbReference type="ARBA" id="ARBA00012595"/>
    </source>
</evidence>
<dbReference type="CDD" id="cd11319">
    <property type="entry name" value="AmyAc_euk_AmyA"/>
    <property type="match status" value="1"/>
</dbReference>
<protein>
    <recommendedName>
        <fullName evidence="4">alpha-amylase</fullName>
        <ecNumber evidence="4">3.2.1.1</ecNumber>
    </recommendedName>
</protein>
<dbReference type="SMART" id="SM00642">
    <property type="entry name" value="Aamy"/>
    <property type="match status" value="1"/>
</dbReference>
<evidence type="ECO:0000256" key="14">
    <source>
        <dbReference type="PIRSR" id="PIRSR001024-5"/>
    </source>
</evidence>
<dbReference type="RefSeq" id="XP_031569938.1">
    <property type="nucleotide sequence ID" value="XM_031714078.1"/>
</dbReference>
<evidence type="ECO:0000256" key="2">
    <source>
        <dbReference type="ARBA" id="ARBA00001913"/>
    </source>
</evidence>
<keyword evidence="13" id="KW-1015">Disulfide bond</keyword>
<dbReference type="PANTHER" id="PTHR10357:SF215">
    <property type="entry name" value="ALPHA-AMYLASE 1"/>
    <property type="match status" value="1"/>
</dbReference>
<dbReference type="SUPFAM" id="SSF51445">
    <property type="entry name" value="(Trans)glycosidases"/>
    <property type="match status" value="1"/>
</dbReference>
<evidence type="ECO:0000256" key="7">
    <source>
        <dbReference type="ARBA" id="ARBA00022801"/>
    </source>
</evidence>
<evidence type="ECO:0000256" key="12">
    <source>
        <dbReference type="PIRSR" id="PIRSR001024-2"/>
    </source>
</evidence>
<dbReference type="Gene3D" id="2.60.40.1180">
    <property type="entry name" value="Golgi alpha-mannosidase II"/>
    <property type="match status" value="1"/>
</dbReference>
<keyword evidence="15" id="KW-0812">Transmembrane</keyword>
<reference evidence="18" key="1">
    <citation type="submission" date="2025-08" db="UniProtKB">
        <authorList>
            <consortium name="RefSeq"/>
        </authorList>
    </citation>
    <scope>IDENTIFICATION</scope>
    <source>
        <tissue evidence="18">Tentacle</tissue>
    </source>
</reference>
<feature type="binding site" evidence="14">
    <location>
        <position position="378"/>
    </location>
    <ligand>
        <name>substrate</name>
    </ligand>
</feature>
<sequence>MFLCPRKLIFLFIWINALGIIFLSSAKTVEEWKTRIIYQILTDRFAPSGSLPTVKCTDMRGWCGGTFKGIQNHLDYITGLGANAIWISPIVLNTDKGFHGYWAKNIYEIESHFGTKEELKSLVRACHERDVWVMVDVVANHMGYPPGTNWNTPWNSTLFDRFYENLYPFNRSEYYHPNHPWIKWPEECHDLKKLQEYWLANLPDLNQSHPYVEKTLLHWIQYLVNEYDFDGCRVDTVIQVPKPFWTKFQKAGKVFMLGEANIGPPPCCALNFTASFQGPLNSVLDFPLFWTNRYIFQEKKQNFLSLSKYLKDSAKGFLDSSVLGVFIDNHDHARFLNMNPSYVTLRNNLVYLVMSRGIPLLYYGTEQGFNGGDDPNNRESLWPYMNTSHVLYTFIKHLIKVRKDQGNDWLKTDQIERYVTPNVYSFSRGKLLIIITTANSTTTAKIQSHQYKSGKNLKNLLNQKQMFKVSSNGELVARLQDGEPLVLAESESTSGAMAVSVMFSLQIYSALLVFFVKRILL</sequence>
<keyword evidence="10" id="KW-0326">Glycosidase</keyword>
<keyword evidence="15" id="KW-0472">Membrane</keyword>
<comment type="catalytic activity">
    <reaction evidence="1">
        <text>Endohydrolysis of (1-&gt;4)-alpha-D-glucosidic linkages in polysaccharides containing three or more (1-&gt;4)-alpha-linked D-glucose units.</text>
        <dbReference type="EC" id="3.2.1.1"/>
    </reaction>
</comment>
<dbReference type="PANTHER" id="PTHR10357">
    <property type="entry name" value="ALPHA-AMYLASE FAMILY MEMBER"/>
    <property type="match status" value="1"/>
</dbReference>
<dbReference type="InterPro" id="IPR017853">
    <property type="entry name" value="GH"/>
</dbReference>
<dbReference type="InterPro" id="IPR013777">
    <property type="entry name" value="A-amylase-like"/>
</dbReference>
<evidence type="ECO:0000313" key="18">
    <source>
        <dbReference type="RefSeq" id="XP_031569938.1"/>
    </source>
</evidence>
<dbReference type="Proteomes" id="UP000515163">
    <property type="component" value="Unplaced"/>
</dbReference>
<evidence type="ECO:0000256" key="8">
    <source>
        <dbReference type="ARBA" id="ARBA00022837"/>
    </source>
</evidence>
<keyword evidence="6" id="KW-0732">Signal</keyword>
<evidence type="ECO:0000313" key="17">
    <source>
        <dbReference type="Proteomes" id="UP000515163"/>
    </source>
</evidence>
<feature type="binding site" evidence="14">
    <location>
        <position position="102"/>
    </location>
    <ligand>
        <name>substrate</name>
    </ligand>
</feature>
<feature type="disulfide bond" evidence="13">
    <location>
        <begin position="56"/>
        <end position="63"/>
    </location>
</feature>
<name>A0A6P8IUW2_ACTTE</name>
<keyword evidence="8" id="KW-0106">Calcium</keyword>
<dbReference type="EC" id="3.2.1.1" evidence="4"/>
<dbReference type="OrthoDB" id="1740265at2759"/>
<proteinExistence type="inferred from homology"/>
<organism evidence="17 18">
    <name type="scientific">Actinia tenebrosa</name>
    <name type="common">Australian red waratah sea anemone</name>
    <dbReference type="NCBI Taxonomy" id="6105"/>
    <lineage>
        <taxon>Eukaryota</taxon>
        <taxon>Metazoa</taxon>
        <taxon>Cnidaria</taxon>
        <taxon>Anthozoa</taxon>
        <taxon>Hexacorallia</taxon>
        <taxon>Actiniaria</taxon>
        <taxon>Actiniidae</taxon>
        <taxon>Actinia</taxon>
    </lineage>
</organism>
<feature type="active site" description="Nucleophile" evidence="11">
    <location>
        <position position="235"/>
    </location>
</feature>
<evidence type="ECO:0000256" key="3">
    <source>
        <dbReference type="ARBA" id="ARBA00008061"/>
    </source>
</evidence>
<feature type="binding site" evidence="14">
    <location>
        <position position="233"/>
    </location>
    <ligand>
        <name>substrate</name>
    </ligand>
</feature>
<dbReference type="Gene3D" id="3.20.20.80">
    <property type="entry name" value="Glycosidases"/>
    <property type="match status" value="1"/>
</dbReference>
<evidence type="ECO:0000259" key="16">
    <source>
        <dbReference type="SMART" id="SM00642"/>
    </source>
</evidence>
<keyword evidence="17" id="KW-1185">Reference proteome</keyword>
<evidence type="ECO:0000256" key="15">
    <source>
        <dbReference type="SAM" id="Phobius"/>
    </source>
</evidence>